<dbReference type="AlphaFoldDB" id="A0A7Y0A2F0"/>
<dbReference type="EMBL" id="JABBFZ010000032">
    <property type="protein sequence ID" value="NML35188.1"/>
    <property type="molecule type" value="Genomic_DNA"/>
</dbReference>
<dbReference type="InterPro" id="IPR051158">
    <property type="entry name" value="Metallophosphoesterase_sf"/>
</dbReference>
<dbReference type="RefSeq" id="WP_169501370.1">
    <property type="nucleotide sequence ID" value="NZ_JABBFZ010000032.1"/>
</dbReference>
<dbReference type="PANTHER" id="PTHR31302:SF0">
    <property type="entry name" value="TRANSMEMBRANE PROTEIN WITH METALLOPHOSPHOESTERASE DOMAIN"/>
    <property type="match status" value="1"/>
</dbReference>
<dbReference type="GO" id="GO:0016787">
    <property type="term" value="F:hydrolase activity"/>
    <property type="evidence" value="ECO:0007669"/>
    <property type="project" value="InterPro"/>
</dbReference>
<accession>A0A7Y0A2F0</accession>
<sequence length="1104" mass="123679">MTKQISWLHLSDLHIGQSFQWLWPNFKAIFLDDIRRLTGEAGPIDLVVFSGDLTQRGDVKEFTTLSDELQDIWEELDKLGQRPLLFSVPGNHDLVRPAKNDARIKMLKQWAIDPDVSNEFWANSSNQYFNVVQAAFENYVHWYAGLKDRGIPVPEYVTGRLPGDISSSIVINDVSVGLIGLNTAFLQLDEEDFEGKLAIDLRQLNALTNNNPPAWCDQNQVNFLVTHHPTFWLSPEASRHFQSEIYPSGRFTAHLYGHMHEPDQTTIYRGGDRGRKTFQSSSLFGIEHLADGKTERAHGYAIGQIVLSDTDAIWKLWPRKGRVNRRSGDRRIVPDVDNFDLIAGKEFLVDQLILKQNHAARSIVIAAPKAVDLAATVDETAHLWEEALHGAIHTLTEQEQHLAIRPLQQQVCIESIRQKRMAWVCADWGLGRDGFLWSIAKRIGRETQPVYRVDLGNYLTRDEFLTRFATTAGCSFPDFCKALTSAGPSLLLLDEAPVSVGDQNERSVESDAEGLAMMLRDFCPSSVIMLLARRPPRTHSIDVVRLEPLDEADTRTYLLAHPAAGSEARSSRGVSEIFRHTDGLPGRIDRALGTLRVVSLSELGPPTSSDLTSSISSQDTIPMSLIKAVSELVDSNDPSERRSWLLLKVLAILPHGESLQRLKRIEHDNPIFPKHGEELLERDLIQIRTSATLIRHSEGAEDQVKILVAPRPVRDYVLSRMPQKEIDALVRKAASLYFGESWRVGHASLRKLDGPLTSDDGSLLQNPHFLVTRLLAAPSTWRTNESAAPVLDLCKIYTSALLEATNYRNCATVCRDALAIIPVDDFVAHRETLEILLAKSLRMLGEHDEARALYEKLLKNERPRDVKTSILLNYALCLQSLEDSSAMDVAKQVIALAPKSAAALQAQSIILEMQEEADSSAKLLKIEIEARKRGYDTVANNLVLSRTDTTTDNLEASSALKQVYLTATADDDPYTAARAMVKLAARSIRETGTIESGDLNHLISAYQYFYGERFSSLFSSAHKTLWNLFESHGDVRNLLSLFRHSSFIWRLHGDEAREEIYVKKLIGTARHILTTNVLSADQNTAYFLLRARDHATDEANGSIS</sequence>
<dbReference type="PANTHER" id="PTHR31302">
    <property type="entry name" value="TRANSMEMBRANE PROTEIN WITH METALLOPHOSPHOESTERASE DOMAIN-RELATED"/>
    <property type="match status" value="1"/>
</dbReference>
<dbReference type="Pfam" id="PF00149">
    <property type="entry name" value="Metallophos"/>
    <property type="match status" value="1"/>
</dbReference>
<dbReference type="Gene3D" id="3.60.21.10">
    <property type="match status" value="1"/>
</dbReference>
<dbReference type="SUPFAM" id="SSF52540">
    <property type="entry name" value="P-loop containing nucleoside triphosphate hydrolases"/>
    <property type="match status" value="1"/>
</dbReference>
<dbReference type="InterPro" id="IPR027417">
    <property type="entry name" value="P-loop_NTPase"/>
</dbReference>
<proteinExistence type="predicted"/>
<evidence type="ECO:0000259" key="1">
    <source>
        <dbReference type="Pfam" id="PF00149"/>
    </source>
</evidence>
<evidence type="ECO:0000313" key="3">
    <source>
        <dbReference type="Proteomes" id="UP000583127"/>
    </source>
</evidence>
<keyword evidence="3" id="KW-1185">Reference proteome</keyword>
<comment type="caution">
    <text evidence="2">The sequence shown here is derived from an EMBL/GenBank/DDBJ whole genome shotgun (WGS) entry which is preliminary data.</text>
</comment>
<evidence type="ECO:0000313" key="2">
    <source>
        <dbReference type="EMBL" id="NML35188.1"/>
    </source>
</evidence>
<dbReference type="InterPro" id="IPR029052">
    <property type="entry name" value="Metallo-depent_PP-like"/>
</dbReference>
<gene>
    <name evidence="2" type="ORF">HHL14_30740</name>
</gene>
<reference evidence="2 3" key="1">
    <citation type="submission" date="2020-04" db="EMBL/GenBank/DDBJ databases">
        <title>Paraburkholderia sp. G-4-1-8 isolated from soil.</title>
        <authorList>
            <person name="Dahal R.H."/>
        </authorList>
    </citation>
    <scope>NUCLEOTIDE SEQUENCE [LARGE SCALE GENOMIC DNA]</scope>
    <source>
        <strain evidence="2 3">G-4-1-8</strain>
    </source>
</reference>
<dbReference type="InterPro" id="IPR004843">
    <property type="entry name" value="Calcineurin-like_PHP"/>
</dbReference>
<feature type="domain" description="Calcineurin-like phosphoesterase" evidence="1">
    <location>
        <begin position="8"/>
        <end position="262"/>
    </location>
</feature>
<dbReference type="Proteomes" id="UP000583127">
    <property type="component" value="Unassembled WGS sequence"/>
</dbReference>
<dbReference type="SUPFAM" id="SSF48452">
    <property type="entry name" value="TPR-like"/>
    <property type="match status" value="1"/>
</dbReference>
<dbReference type="InterPro" id="IPR011990">
    <property type="entry name" value="TPR-like_helical_dom_sf"/>
</dbReference>
<dbReference type="Gene3D" id="1.25.40.10">
    <property type="entry name" value="Tetratricopeptide repeat domain"/>
    <property type="match status" value="1"/>
</dbReference>
<organism evidence="2 3">
    <name type="scientific">Paraburkholderia antibiotica</name>
    <dbReference type="NCBI Taxonomy" id="2728839"/>
    <lineage>
        <taxon>Bacteria</taxon>
        <taxon>Pseudomonadati</taxon>
        <taxon>Pseudomonadota</taxon>
        <taxon>Betaproteobacteria</taxon>
        <taxon>Burkholderiales</taxon>
        <taxon>Burkholderiaceae</taxon>
        <taxon>Paraburkholderia</taxon>
    </lineage>
</organism>
<protein>
    <submittedName>
        <fullName evidence="2">Tetratricopeptide repeat protein</fullName>
    </submittedName>
</protein>
<dbReference type="SUPFAM" id="SSF56300">
    <property type="entry name" value="Metallo-dependent phosphatases"/>
    <property type="match status" value="1"/>
</dbReference>
<name>A0A7Y0A2F0_9BURK</name>